<proteinExistence type="predicted"/>
<dbReference type="EMBL" id="QTSX02003752">
    <property type="protein sequence ID" value="KAJ9068322.1"/>
    <property type="molecule type" value="Genomic_DNA"/>
</dbReference>
<name>A0ACC2T1B5_9FUNG</name>
<dbReference type="Proteomes" id="UP001165960">
    <property type="component" value="Unassembled WGS sequence"/>
</dbReference>
<comment type="caution">
    <text evidence="1">The sequence shown here is derived from an EMBL/GenBank/DDBJ whole genome shotgun (WGS) entry which is preliminary data.</text>
</comment>
<sequence length="100" mass="11233">MLYGREDTTPLLLGAPLLISYKVMNPDSHIKDLVNQIIDSQATAYTSAYKTKMLELSPNNAGRSPLPKFNVGNHVLYYQHRVGGHCQGPTLGRLACWFWK</sequence>
<gene>
    <name evidence="1" type="ORF">DSO57_1029937</name>
</gene>
<organism evidence="1 2">
    <name type="scientific">Entomophthora muscae</name>
    <dbReference type="NCBI Taxonomy" id="34485"/>
    <lineage>
        <taxon>Eukaryota</taxon>
        <taxon>Fungi</taxon>
        <taxon>Fungi incertae sedis</taxon>
        <taxon>Zoopagomycota</taxon>
        <taxon>Entomophthoromycotina</taxon>
        <taxon>Entomophthoromycetes</taxon>
        <taxon>Entomophthorales</taxon>
        <taxon>Entomophthoraceae</taxon>
        <taxon>Entomophthora</taxon>
    </lineage>
</organism>
<reference evidence="1" key="1">
    <citation type="submission" date="2022-04" db="EMBL/GenBank/DDBJ databases">
        <title>Genome of the entomopathogenic fungus Entomophthora muscae.</title>
        <authorList>
            <person name="Elya C."/>
            <person name="Lovett B.R."/>
            <person name="Lee E."/>
            <person name="Macias A.M."/>
            <person name="Hajek A.E."/>
            <person name="De Bivort B.L."/>
            <person name="Kasson M.T."/>
            <person name="De Fine Licht H.H."/>
            <person name="Stajich J.E."/>
        </authorList>
    </citation>
    <scope>NUCLEOTIDE SEQUENCE</scope>
    <source>
        <strain evidence="1">Berkeley</strain>
    </source>
</reference>
<protein>
    <submittedName>
        <fullName evidence="1">Uncharacterized protein</fullName>
    </submittedName>
</protein>
<evidence type="ECO:0000313" key="2">
    <source>
        <dbReference type="Proteomes" id="UP001165960"/>
    </source>
</evidence>
<keyword evidence="2" id="KW-1185">Reference proteome</keyword>
<evidence type="ECO:0000313" key="1">
    <source>
        <dbReference type="EMBL" id="KAJ9068322.1"/>
    </source>
</evidence>
<accession>A0ACC2T1B5</accession>